<proteinExistence type="predicted"/>
<organism evidence="6 7">
    <name type="scientific">Akanthomyces muscarius</name>
    <name type="common">Entomopathogenic fungus</name>
    <name type="synonym">Lecanicillium muscarium</name>
    <dbReference type="NCBI Taxonomy" id="2231603"/>
    <lineage>
        <taxon>Eukaryota</taxon>
        <taxon>Fungi</taxon>
        <taxon>Dikarya</taxon>
        <taxon>Ascomycota</taxon>
        <taxon>Pezizomycotina</taxon>
        <taxon>Sordariomycetes</taxon>
        <taxon>Hypocreomycetidae</taxon>
        <taxon>Hypocreales</taxon>
        <taxon>Cordycipitaceae</taxon>
        <taxon>Akanthomyces</taxon>
    </lineage>
</organism>
<evidence type="ECO:0000256" key="1">
    <source>
        <dbReference type="ARBA" id="ARBA00004141"/>
    </source>
</evidence>
<dbReference type="KEGG" id="amus:LMH87_008485"/>
<dbReference type="PANTHER" id="PTHR31465">
    <property type="entry name" value="PROTEIN RTA1-RELATED"/>
    <property type="match status" value="1"/>
</dbReference>
<dbReference type="EMBL" id="JAJHUN010000006">
    <property type="protein sequence ID" value="KAJ4157932.1"/>
    <property type="molecule type" value="Genomic_DNA"/>
</dbReference>
<dbReference type="GeneID" id="80895644"/>
<dbReference type="GO" id="GO:0000324">
    <property type="term" value="C:fungal-type vacuole"/>
    <property type="evidence" value="ECO:0007669"/>
    <property type="project" value="TreeGrafter"/>
</dbReference>
<evidence type="ECO:0000256" key="3">
    <source>
        <dbReference type="ARBA" id="ARBA00022989"/>
    </source>
</evidence>
<dbReference type="GO" id="GO:0005886">
    <property type="term" value="C:plasma membrane"/>
    <property type="evidence" value="ECO:0007669"/>
    <property type="project" value="TreeGrafter"/>
</dbReference>
<evidence type="ECO:0000256" key="4">
    <source>
        <dbReference type="ARBA" id="ARBA00023136"/>
    </source>
</evidence>
<keyword evidence="2 5" id="KW-0812">Transmembrane</keyword>
<comment type="subcellular location">
    <subcellularLocation>
        <location evidence="1">Membrane</location>
        <topology evidence="1">Multi-pass membrane protein</topology>
    </subcellularLocation>
</comment>
<feature type="transmembrane region" description="Helical" evidence="5">
    <location>
        <begin position="66"/>
        <end position="85"/>
    </location>
</feature>
<evidence type="ECO:0000313" key="7">
    <source>
        <dbReference type="Proteomes" id="UP001144673"/>
    </source>
</evidence>
<dbReference type="Proteomes" id="UP001144673">
    <property type="component" value="Unassembled WGS sequence"/>
</dbReference>
<keyword evidence="4 5" id="KW-0472">Membrane</keyword>
<dbReference type="AlphaFoldDB" id="A0A9W8QGZ1"/>
<name>A0A9W8QGZ1_AKAMU</name>
<keyword evidence="7" id="KW-1185">Reference proteome</keyword>
<dbReference type="RefSeq" id="XP_056056299.1">
    <property type="nucleotide sequence ID" value="XM_056201659.1"/>
</dbReference>
<comment type="caution">
    <text evidence="6">The sequence shown here is derived from an EMBL/GenBank/DDBJ whole genome shotgun (WGS) entry which is preliminary data.</text>
</comment>
<evidence type="ECO:0000256" key="2">
    <source>
        <dbReference type="ARBA" id="ARBA00022692"/>
    </source>
</evidence>
<dbReference type="InterPro" id="IPR007568">
    <property type="entry name" value="RTA1"/>
</dbReference>
<keyword evidence="3 5" id="KW-1133">Transmembrane helix</keyword>
<protein>
    <submittedName>
        <fullName evidence="6">Uncharacterized protein</fullName>
    </submittedName>
</protein>
<sequence>MWKNPFGFPGLLIQVISFTRGPVFFSAAIYITLSVTIEQLAPKLSIIKLVLSQGYRNSTIITNQRLFISLEGVLVLVAVFTLIIAPPGRMFRAADENSSGPESPSVGK</sequence>
<gene>
    <name evidence="6" type="ORF">LMH87_008485</name>
</gene>
<feature type="transmembrane region" description="Helical" evidence="5">
    <location>
        <begin position="12"/>
        <end position="33"/>
    </location>
</feature>
<reference evidence="6" key="1">
    <citation type="journal article" date="2023" name="Access Microbiol">
        <title>De-novo genome assembly for Akanthomyces muscarius, a biocontrol agent of insect agricultural pests.</title>
        <authorList>
            <person name="Erdos Z."/>
            <person name="Studholme D.J."/>
            <person name="Raymond B."/>
            <person name="Sharma M."/>
        </authorList>
    </citation>
    <scope>NUCLEOTIDE SEQUENCE</scope>
    <source>
        <strain evidence="6">Ve6</strain>
    </source>
</reference>
<evidence type="ECO:0000256" key="5">
    <source>
        <dbReference type="SAM" id="Phobius"/>
    </source>
</evidence>
<accession>A0A9W8QGZ1</accession>
<dbReference type="Pfam" id="PF04479">
    <property type="entry name" value="RTA1"/>
    <property type="match status" value="2"/>
</dbReference>
<dbReference type="PANTHER" id="PTHR31465:SF7">
    <property type="entry name" value="SPHINGOID LONG-CHAIN BASE TRANSPORTER RSB1"/>
    <property type="match status" value="1"/>
</dbReference>
<evidence type="ECO:0000313" key="6">
    <source>
        <dbReference type="EMBL" id="KAJ4157932.1"/>
    </source>
</evidence>